<evidence type="ECO:0000256" key="2">
    <source>
        <dbReference type="SAM" id="Phobius"/>
    </source>
</evidence>
<accession>A0AAD8XU74</accession>
<gene>
    <name evidence="3" type="ORF">QTG54_015247</name>
</gene>
<dbReference type="AlphaFoldDB" id="A0AAD8XU74"/>
<evidence type="ECO:0000313" key="4">
    <source>
        <dbReference type="Proteomes" id="UP001224775"/>
    </source>
</evidence>
<dbReference type="EMBL" id="JATAAI010000042">
    <property type="protein sequence ID" value="KAK1733989.1"/>
    <property type="molecule type" value="Genomic_DNA"/>
</dbReference>
<organism evidence="3 4">
    <name type="scientific">Skeletonema marinoi</name>
    <dbReference type="NCBI Taxonomy" id="267567"/>
    <lineage>
        <taxon>Eukaryota</taxon>
        <taxon>Sar</taxon>
        <taxon>Stramenopiles</taxon>
        <taxon>Ochrophyta</taxon>
        <taxon>Bacillariophyta</taxon>
        <taxon>Coscinodiscophyceae</taxon>
        <taxon>Thalassiosirophycidae</taxon>
        <taxon>Thalassiosirales</taxon>
        <taxon>Skeletonemataceae</taxon>
        <taxon>Skeletonema</taxon>
        <taxon>Skeletonema marinoi-dohrnii complex</taxon>
    </lineage>
</organism>
<reference evidence="3" key="1">
    <citation type="submission" date="2023-06" db="EMBL/GenBank/DDBJ databases">
        <title>Survivors Of The Sea: Transcriptome response of Skeletonema marinoi to long-term dormancy.</title>
        <authorList>
            <person name="Pinder M.I.M."/>
            <person name="Kourtchenko O."/>
            <person name="Robertson E.K."/>
            <person name="Larsson T."/>
            <person name="Maumus F."/>
            <person name="Osuna-Cruz C.M."/>
            <person name="Vancaester E."/>
            <person name="Stenow R."/>
            <person name="Vandepoele K."/>
            <person name="Ploug H."/>
            <person name="Bruchert V."/>
            <person name="Godhe A."/>
            <person name="Topel M."/>
        </authorList>
    </citation>
    <scope>NUCLEOTIDE SEQUENCE</scope>
    <source>
        <strain evidence="3">R05AC</strain>
    </source>
</reference>
<feature type="region of interest" description="Disordered" evidence="1">
    <location>
        <begin position="154"/>
        <end position="325"/>
    </location>
</feature>
<keyword evidence="4" id="KW-1185">Reference proteome</keyword>
<feature type="compositionally biased region" description="Basic and acidic residues" evidence="1">
    <location>
        <begin position="214"/>
        <end position="229"/>
    </location>
</feature>
<feature type="compositionally biased region" description="Basic and acidic residues" evidence="1">
    <location>
        <begin position="168"/>
        <end position="179"/>
    </location>
</feature>
<name>A0AAD8XU74_9STRA</name>
<keyword evidence="2" id="KW-0812">Transmembrane</keyword>
<feature type="transmembrane region" description="Helical" evidence="2">
    <location>
        <begin position="78"/>
        <end position="95"/>
    </location>
</feature>
<feature type="region of interest" description="Disordered" evidence="1">
    <location>
        <begin position="1"/>
        <end position="23"/>
    </location>
</feature>
<keyword evidence="2" id="KW-0472">Membrane</keyword>
<sequence length="465" mass="51082">MSTAPHKPNNMKSSPPNVHRSEDIGVEVQMPLSYWDKWTPGWGDDVADASDAASVVDDDAASSGNVAGSRMTIKKKSLLAISIAAVSIGGIFFALNGTKNTATKAVDTSKLHKVEVDALDLCEDVRRVLVVPGSEEFQTARESSDKARHMRILNLKGSSAERRKKCVRNRDKKRDDDKCARKRKPNKTSTKEAERKLGQPSSFLTTRSPGPTLCRDDSREDNLPDKPRVDPLPATEPPTPSPRRTSAPTKAIITEATPAPSKREVETDKDETDQPTKVTPSPTPVPTDQPTKVTPSPTPVPTDQPTKVTPSPTPVSTTANQPTNCESTETGFLGYDLVMNDALKLLVNEGLEVKRIAKKNQKVQFINGEKSDITYHEWMDGAGVIPWMKEDTSMYQIRRTMMAQAEYGVSISMQNMKLLDSGSSWVTRHGIALVECRLGRHGLVARKLRLVNAMKLIRIPIANIT</sequence>
<protein>
    <submittedName>
        <fullName evidence="3">Uncharacterized protein</fullName>
    </submittedName>
</protein>
<feature type="compositionally biased region" description="Low complexity" evidence="1">
    <location>
        <begin position="303"/>
        <end position="318"/>
    </location>
</feature>
<keyword evidence="2" id="KW-1133">Transmembrane helix</keyword>
<feature type="compositionally biased region" description="Polar residues" evidence="1">
    <location>
        <begin position="199"/>
        <end position="209"/>
    </location>
</feature>
<evidence type="ECO:0000256" key="1">
    <source>
        <dbReference type="SAM" id="MobiDB-lite"/>
    </source>
</evidence>
<comment type="caution">
    <text evidence="3">The sequence shown here is derived from an EMBL/GenBank/DDBJ whole genome shotgun (WGS) entry which is preliminary data.</text>
</comment>
<evidence type="ECO:0000313" key="3">
    <source>
        <dbReference type="EMBL" id="KAK1733989.1"/>
    </source>
</evidence>
<dbReference type="Proteomes" id="UP001224775">
    <property type="component" value="Unassembled WGS sequence"/>
</dbReference>
<proteinExistence type="predicted"/>